<name>A0ABQ9JE87_9CUCU</name>
<dbReference type="EMBL" id="JAPWTJ010000700">
    <property type="protein sequence ID" value="KAJ8976290.1"/>
    <property type="molecule type" value="Genomic_DNA"/>
</dbReference>
<sequence length="78" mass="8927">MNLAISEKPGICKKCVDDVKMAFDFKSTCLFTEELVISFARDQQTSHFELKDIYKEHQSLVTANDSVCRFCLTCGRNK</sequence>
<evidence type="ECO:0000313" key="2">
    <source>
        <dbReference type="Proteomes" id="UP001162164"/>
    </source>
</evidence>
<accession>A0ABQ9JE87</accession>
<evidence type="ECO:0000313" key="1">
    <source>
        <dbReference type="EMBL" id="KAJ8976290.1"/>
    </source>
</evidence>
<reference evidence="1" key="1">
    <citation type="journal article" date="2023" name="Insect Mol. Biol.">
        <title>Genome sequencing provides insights into the evolution of gene families encoding plant cell wall-degrading enzymes in longhorned beetles.</title>
        <authorList>
            <person name="Shin N.R."/>
            <person name="Okamura Y."/>
            <person name="Kirsch R."/>
            <person name="Pauchet Y."/>
        </authorList>
    </citation>
    <scope>NUCLEOTIDE SEQUENCE</scope>
    <source>
        <strain evidence="1">MMC_N1</strain>
    </source>
</reference>
<organism evidence="1 2">
    <name type="scientific">Molorchus minor</name>
    <dbReference type="NCBI Taxonomy" id="1323400"/>
    <lineage>
        <taxon>Eukaryota</taxon>
        <taxon>Metazoa</taxon>
        <taxon>Ecdysozoa</taxon>
        <taxon>Arthropoda</taxon>
        <taxon>Hexapoda</taxon>
        <taxon>Insecta</taxon>
        <taxon>Pterygota</taxon>
        <taxon>Neoptera</taxon>
        <taxon>Endopterygota</taxon>
        <taxon>Coleoptera</taxon>
        <taxon>Polyphaga</taxon>
        <taxon>Cucujiformia</taxon>
        <taxon>Chrysomeloidea</taxon>
        <taxon>Cerambycidae</taxon>
        <taxon>Lamiinae</taxon>
        <taxon>Monochamini</taxon>
        <taxon>Molorchus</taxon>
    </lineage>
</organism>
<proteinExistence type="predicted"/>
<dbReference type="Proteomes" id="UP001162164">
    <property type="component" value="Unassembled WGS sequence"/>
</dbReference>
<comment type="caution">
    <text evidence="1">The sequence shown here is derived from an EMBL/GenBank/DDBJ whole genome shotgun (WGS) entry which is preliminary data.</text>
</comment>
<keyword evidence="2" id="KW-1185">Reference proteome</keyword>
<protein>
    <submittedName>
        <fullName evidence="1">Uncharacterized protein</fullName>
    </submittedName>
</protein>
<gene>
    <name evidence="1" type="ORF">NQ317_001929</name>
</gene>